<proteinExistence type="predicted"/>
<name>A0A0E9Q9R2_ANGAN</name>
<organism evidence="1">
    <name type="scientific">Anguilla anguilla</name>
    <name type="common">European freshwater eel</name>
    <name type="synonym">Muraena anguilla</name>
    <dbReference type="NCBI Taxonomy" id="7936"/>
    <lineage>
        <taxon>Eukaryota</taxon>
        <taxon>Metazoa</taxon>
        <taxon>Chordata</taxon>
        <taxon>Craniata</taxon>
        <taxon>Vertebrata</taxon>
        <taxon>Euteleostomi</taxon>
        <taxon>Actinopterygii</taxon>
        <taxon>Neopterygii</taxon>
        <taxon>Teleostei</taxon>
        <taxon>Anguilliformes</taxon>
        <taxon>Anguillidae</taxon>
        <taxon>Anguilla</taxon>
    </lineage>
</organism>
<dbReference type="EMBL" id="GBXM01095083">
    <property type="protein sequence ID" value="JAH13494.1"/>
    <property type="molecule type" value="Transcribed_RNA"/>
</dbReference>
<sequence length="12" mass="1430">MPNEAILRKRCV</sequence>
<evidence type="ECO:0000313" key="1">
    <source>
        <dbReference type="EMBL" id="JAH13494.1"/>
    </source>
</evidence>
<accession>A0A0E9Q9R2</accession>
<protein>
    <submittedName>
        <fullName evidence="1">Uncharacterized protein</fullName>
    </submittedName>
</protein>
<reference evidence="1" key="1">
    <citation type="submission" date="2014-11" db="EMBL/GenBank/DDBJ databases">
        <authorList>
            <person name="Amaro Gonzalez C."/>
        </authorList>
    </citation>
    <scope>NUCLEOTIDE SEQUENCE</scope>
</reference>
<reference evidence="1" key="2">
    <citation type="journal article" date="2015" name="Fish Shellfish Immunol.">
        <title>Early steps in the European eel (Anguilla anguilla)-Vibrio vulnificus interaction in the gills: Role of the RtxA13 toxin.</title>
        <authorList>
            <person name="Callol A."/>
            <person name="Pajuelo D."/>
            <person name="Ebbesson L."/>
            <person name="Teles M."/>
            <person name="MacKenzie S."/>
            <person name="Amaro C."/>
        </authorList>
    </citation>
    <scope>NUCLEOTIDE SEQUENCE</scope>
</reference>